<sequence length="243" mass="27688">MIHLTPMATFLLILASMQISFLAVSLYLHRGQTHGAISFHPLLSHFFRLWLWLTTAGLVTKQWVAVHRKHHAKCDTEDDPHSPQVHGIGKLLTQGTLLYRRAARDKDMVKMYGLGVKEDWLDRTLYVKHPFIGAPLFLLVNIVLFGFATGPLVWLCQVITVPFWASGFVNGLAHYVGYRNNVTRDASRNLFPLGVFLCGEELHNNHHARPGSAKLSQKWWELDMGWVAIRLFSMVGLIKINRI</sequence>
<comment type="similarity">
    <text evidence="2">Belongs to the fatty acid desaturase type 2 family.</text>
</comment>
<dbReference type="Pfam" id="PF00487">
    <property type="entry name" value="FA_desaturase"/>
    <property type="match status" value="1"/>
</dbReference>
<evidence type="ECO:0000313" key="12">
    <source>
        <dbReference type="EMBL" id="RJG04548.1"/>
    </source>
</evidence>
<proteinExistence type="inferred from homology"/>
<evidence type="ECO:0000256" key="2">
    <source>
        <dbReference type="ARBA" id="ARBA00008749"/>
    </source>
</evidence>
<dbReference type="PANTHER" id="PTHR11351">
    <property type="entry name" value="ACYL-COA DESATURASE"/>
    <property type="match status" value="1"/>
</dbReference>
<evidence type="ECO:0000256" key="6">
    <source>
        <dbReference type="ARBA" id="ARBA00023002"/>
    </source>
</evidence>
<evidence type="ECO:0000256" key="7">
    <source>
        <dbReference type="ARBA" id="ARBA00023004"/>
    </source>
</evidence>
<protein>
    <submittedName>
        <fullName evidence="12">Acyl-CoA desaturase</fullName>
    </submittedName>
</protein>
<evidence type="ECO:0000259" key="11">
    <source>
        <dbReference type="Pfam" id="PF00487"/>
    </source>
</evidence>
<dbReference type="GO" id="GO:0006631">
    <property type="term" value="P:fatty acid metabolic process"/>
    <property type="evidence" value="ECO:0007669"/>
    <property type="project" value="UniProtKB-KW"/>
</dbReference>
<organism evidence="12 13">
    <name type="scientific">Noviherbaspirillum sedimenti</name>
    <dbReference type="NCBI Taxonomy" id="2320865"/>
    <lineage>
        <taxon>Bacteria</taxon>
        <taxon>Pseudomonadati</taxon>
        <taxon>Pseudomonadota</taxon>
        <taxon>Betaproteobacteria</taxon>
        <taxon>Burkholderiales</taxon>
        <taxon>Oxalobacteraceae</taxon>
        <taxon>Noviherbaspirillum</taxon>
    </lineage>
</organism>
<dbReference type="InterPro" id="IPR005804">
    <property type="entry name" value="FA_desaturase_dom"/>
</dbReference>
<evidence type="ECO:0000256" key="3">
    <source>
        <dbReference type="ARBA" id="ARBA00022692"/>
    </source>
</evidence>
<evidence type="ECO:0000256" key="4">
    <source>
        <dbReference type="ARBA" id="ARBA00022832"/>
    </source>
</evidence>
<feature type="domain" description="Fatty acid desaturase" evidence="11">
    <location>
        <begin position="10"/>
        <end position="228"/>
    </location>
</feature>
<keyword evidence="4" id="KW-0276">Fatty acid metabolism</keyword>
<dbReference type="InterPro" id="IPR015876">
    <property type="entry name" value="Acyl-CoA_DS"/>
</dbReference>
<comment type="caution">
    <text evidence="12">The sequence shown here is derived from an EMBL/GenBank/DDBJ whole genome shotgun (WGS) entry which is preliminary data.</text>
</comment>
<reference evidence="13" key="1">
    <citation type="submission" date="2018-09" db="EMBL/GenBank/DDBJ databases">
        <authorList>
            <person name="Zhu H."/>
        </authorList>
    </citation>
    <scope>NUCLEOTIDE SEQUENCE [LARGE SCALE GENOMIC DNA]</scope>
    <source>
        <strain evidence="13">K1S02-23</strain>
    </source>
</reference>
<gene>
    <name evidence="12" type="ORF">D3878_19730</name>
</gene>
<keyword evidence="6" id="KW-0560">Oxidoreductase</keyword>
<dbReference type="GO" id="GO:0016717">
    <property type="term" value="F:oxidoreductase activity, acting on paired donors, with oxidation of a pair of donors resulting in the reduction of molecular oxygen to two molecules of water"/>
    <property type="evidence" value="ECO:0007669"/>
    <property type="project" value="InterPro"/>
</dbReference>
<name>A0A3A3G803_9BURK</name>
<keyword evidence="7" id="KW-0408">Iron</keyword>
<dbReference type="GO" id="GO:0016020">
    <property type="term" value="C:membrane"/>
    <property type="evidence" value="ECO:0007669"/>
    <property type="project" value="UniProtKB-SubCell"/>
</dbReference>
<feature type="transmembrane region" description="Helical" evidence="10">
    <location>
        <begin position="131"/>
        <end position="155"/>
    </location>
</feature>
<evidence type="ECO:0000256" key="9">
    <source>
        <dbReference type="ARBA" id="ARBA00023136"/>
    </source>
</evidence>
<keyword evidence="13" id="KW-1185">Reference proteome</keyword>
<evidence type="ECO:0000256" key="8">
    <source>
        <dbReference type="ARBA" id="ARBA00023098"/>
    </source>
</evidence>
<keyword evidence="3 10" id="KW-0812">Transmembrane</keyword>
<dbReference type="CDD" id="cd03505">
    <property type="entry name" value="Delta9-FADS-like"/>
    <property type="match status" value="1"/>
</dbReference>
<accession>A0A3A3G803</accession>
<dbReference type="AlphaFoldDB" id="A0A3A3G803"/>
<keyword evidence="8" id="KW-0443">Lipid metabolism</keyword>
<dbReference type="OrthoDB" id="9768289at2"/>
<feature type="transmembrane region" description="Helical" evidence="10">
    <location>
        <begin position="49"/>
        <end position="66"/>
    </location>
</feature>
<feature type="transmembrane region" description="Helical" evidence="10">
    <location>
        <begin position="7"/>
        <end position="29"/>
    </location>
</feature>
<keyword evidence="9 10" id="KW-0472">Membrane</keyword>
<evidence type="ECO:0000256" key="5">
    <source>
        <dbReference type="ARBA" id="ARBA00022989"/>
    </source>
</evidence>
<dbReference type="Proteomes" id="UP000266327">
    <property type="component" value="Unassembled WGS sequence"/>
</dbReference>
<evidence type="ECO:0000256" key="1">
    <source>
        <dbReference type="ARBA" id="ARBA00004141"/>
    </source>
</evidence>
<evidence type="ECO:0000313" key="13">
    <source>
        <dbReference type="Proteomes" id="UP000266327"/>
    </source>
</evidence>
<keyword evidence="5 10" id="KW-1133">Transmembrane helix</keyword>
<dbReference type="PANTHER" id="PTHR11351:SF33">
    <property type="entry name" value="DELTA-9 FATTY ACID DESATURASE, DESA"/>
    <property type="match status" value="1"/>
</dbReference>
<comment type="subcellular location">
    <subcellularLocation>
        <location evidence="1">Membrane</location>
        <topology evidence="1">Multi-pass membrane protein</topology>
    </subcellularLocation>
</comment>
<evidence type="ECO:0000256" key="10">
    <source>
        <dbReference type="SAM" id="Phobius"/>
    </source>
</evidence>
<feature type="transmembrane region" description="Helical" evidence="10">
    <location>
        <begin position="161"/>
        <end position="178"/>
    </location>
</feature>
<dbReference type="EMBL" id="QYUQ01000002">
    <property type="protein sequence ID" value="RJG04548.1"/>
    <property type="molecule type" value="Genomic_DNA"/>
</dbReference>